<dbReference type="KEGG" id="lbc:LACBIDRAFT_296669"/>
<dbReference type="EMBL" id="DS547100">
    <property type="protein sequence ID" value="EDR09229.1"/>
    <property type="molecule type" value="Genomic_DNA"/>
</dbReference>
<dbReference type="AlphaFoldDB" id="B0D9D7"/>
<sequence length="65" mass="7098">MKAANLKHETTYSTTWINVVNPVCLQIIVTSVLSTPSKLSLLFCHAPLLAPVLRFSFLTGNLAVN</sequence>
<organism evidence="2">
    <name type="scientific">Laccaria bicolor (strain S238N-H82 / ATCC MYA-4686)</name>
    <name type="common">Bicoloured deceiver</name>
    <name type="synonym">Laccaria laccata var. bicolor</name>
    <dbReference type="NCBI Taxonomy" id="486041"/>
    <lineage>
        <taxon>Eukaryota</taxon>
        <taxon>Fungi</taxon>
        <taxon>Dikarya</taxon>
        <taxon>Basidiomycota</taxon>
        <taxon>Agaricomycotina</taxon>
        <taxon>Agaricomycetes</taxon>
        <taxon>Agaricomycetidae</taxon>
        <taxon>Agaricales</taxon>
        <taxon>Agaricineae</taxon>
        <taxon>Hydnangiaceae</taxon>
        <taxon>Laccaria</taxon>
    </lineage>
</organism>
<reference evidence="1 2" key="1">
    <citation type="journal article" date="2008" name="Nature">
        <title>The genome of Laccaria bicolor provides insights into mycorrhizal symbiosis.</title>
        <authorList>
            <person name="Martin F."/>
            <person name="Aerts A."/>
            <person name="Ahren D."/>
            <person name="Brun A."/>
            <person name="Danchin E.G.J."/>
            <person name="Duchaussoy F."/>
            <person name="Gibon J."/>
            <person name="Kohler A."/>
            <person name="Lindquist E."/>
            <person name="Pereda V."/>
            <person name="Salamov A."/>
            <person name="Shapiro H.J."/>
            <person name="Wuyts J."/>
            <person name="Blaudez D."/>
            <person name="Buee M."/>
            <person name="Brokstein P."/>
            <person name="Canbaeck B."/>
            <person name="Cohen D."/>
            <person name="Courty P.E."/>
            <person name="Coutinho P.M."/>
            <person name="Delaruelle C."/>
            <person name="Detter J.C."/>
            <person name="Deveau A."/>
            <person name="DiFazio S."/>
            <person name="Duplessis S."/>
            <person name="Fraissinet-Tachet L."/>
            <person name="Lucic E."/>
            <person name="Frey-Klett P."/>
            <person name="Fourrey C."/>
            <person name="Feussner I."/>
            <person name="Gay G."/>
            <person name="Grimwood J."/>
            <person name="Hoegger P.J."/>
            <person name="Jain P."/>
            <person name="Kilaru S."/>
            <person name="Labbe J."/>
            <person name="Lin Y.C."/>
            <person name="Legue V."/>
            <person name="Le Tacon F."/>
            <person name="Marmeisse R."/>
            <person name="Melayah D."/>
            <person name="Montanini B."/>
            <person name="Muratet M."/>
            <person name="Nehls U."/>
            <person name="Niculita-Hirzel H."/>
            <person name="Oudot-Le Secq M.P."/>
            <person name="Peter M."/>
            <person name="Quesneville H."/>
            <person name="Rajashekar B."/>
            <person name="Reich M."/>
            <person name="Rouhier N."/>
            <person name="Schmutz J."/>
            <person name="Yin T."/>
            <person name="Chalot M."/>
            <person name="Henrissat B."/>
            <person name="Kuees U."/>
            <person name="Lucas S."/>
            <person name="Van de Peer Y."/>
            <person name="Podila G.K."/>
            <person name="Polle A."/>
            <person name="Pukkila P.J."/>
            <person name="Richardson P.M."/>
            <person name="Rouze P."/>
            <person name="Sanders I.R."/>
            <person name="Stajich J.E."/>
            <person name="Tunlid A."/>
            <person name="Tuskan G."/>
            <person name="Grigoriev I.V."/>
        </authorList>
    </citation>
    <scope>NUCLEOTIDE SEQUENCE [LARGE SCALE GENOMIC DNA]</scope>
    <source>
        <strain evidence="2">S238N-H82 / ATCC MYA-4686</strain>
    </source>
</reference>
<dbReference type="HOGENOM" id="CLU_2850093_0_0_1"/>
<protein>
    <submittedName>
        <fullName evidence="1">Predicted protein</fullName>
    </submittedName>
</protein>
<proteinExistence type="predicted"/>
<dbReference type="RefSeq" id="XP_001880542.1">
    <property type="nucleotide sequence ID" value="XM_001880507.1"/>
</dbReference>
<name>B0D9D7_LACBS</name>
<accession>B0D9D7</accession>
<dbReference type="Proteomes" id="UP000001194">
    <property type="component" value="Unassembled WGS sequence"/>
</dbReference>
<evidence type="ECO:0000313" key="1">
    <source>
        <dbReference type="EMBL" id="EDR09229.1"/>
    </source>
</evidence>
<dbReference type="InParanoid" id="B0D9D7"/>
<dbReference type="GeneID" id="6075856"/>
<keyword evidence="2" id="KW-1185">Reference proteome</keyword>
<evidence type="ECO:0000313" key="2">
    <source>
        <dbReference type="Proteomes" id="UP000001194"/>
    </source>
</evidence>
<gene>
    <name evidence="1" type="ORF">LACBIDRAFT_296669</name>
</gene>